<reference evidence="2 3" key="1">
    <citation type="journal article" date="2018" name="Front. Plant Sci.">
        <title>Red Clover (Trifolium pratense) and Zigzag Clover (T. medium) - A Picture of Genomic Similarities and Differences.</title>
        <authorList>
            <person name="Dluhosova J."/>
            <person name="Istvanek J."/>
            <person name="Nedelnik J."/>
            <person name="Repkova J."/>
        </authorList>
    </citation>
    <scope>NUCLEOTIDE SEQUENCE [LARGE SCALE GENOMIC DNA]</scope>
    <source>
        <strain evidence="3">cv. 10/8</strain>
        <tissue evidence="2">Leaf</tissue>
    </source>
</reference>
<keyword evidence="3" id="KW-1185">Reference proteome</keyword>
<dbReference type="Proteomes" id="UP000265520">
    <property type="component" value="Unassembled WGS sequence"/>
</dbReference>
<organism evidence="2 3">
    <name type="scientific">Trifolium medium</name>
    <dbReference type="NCBI Taxonomy" id="97028"/>
    <lineage>
        <taxon>Eukaryota</taxon>
        <taxon>Viridiplantae</taxon>
        <taxon>Streptophyta</taxon>
        <taxon>Embryophyta</taxon>
        <taxon>Tracheophyta</taxon>
        <taxon>Spermatophyta</taxon>
        <taxon>Magnoliopsida</taxon>
        <taxon>eudicotyledons</taxon>
        <taxon>Gunneridae</taxon>
        <taxon>Pentapetalae</taxon>
        <taxon>rosids</taxon>
        <taxon>fabids</taxon>
        <taxon>Fabales</taxon>
        <taxon>Fabaceae</taxon>
        <taxon>Papilionoideae</taxon>
        <taxon>50 kb inversion clade</taxon>
        <taxon>NPAAA clade</taxon>
        <taxon>Hologalegina</taxon>
        <taxon>IRL clade</taxon>
        <taxon>Trifolieae</taxon>
        <taxon>Trifolium</taxon>
    </lineage>
</organism>
<dbReference type="AlphaFoldDB" id="A0A392RJV7"/>
<feature type="region of interest" description="Disordered" evidence="1">
    <location>
        <begin position="1"/>
        <end position="25"/>
    </location>
</feature>
<dbReference type="EMBL" id="LXQA010238367">
    <property type="protein sequence ID" value="MCI36878.1"/>
    <property type="molecule type" value="Genomic_DNA"/>
</dbReference>
<evidence type="ECO:0000256" key="1">
    <source>
        <dbReference type="SAM" id="MobiDB-lite"/>
    </source>
</evidence>
<proteinExistence type="predicted"/>
<sequence length="108" mass="11883">MKSTRKTNQNRLRCKNPQKSTKVNPNNQACAQCSTNLRAGTRKPPALTEQLCAQHRSPLRVAQLTEENHQHSTITARGAAQAARGADARSCRKKMKSNATVLNNSETT</sequence>
<evidence type="ECO:0000313" key="3">
    <source>
        <dbReference type="Proteomes" id="UP000265520"/>
    </source>
</evidence>
<protein>
    <submittedName>
        <fullName evidence="2">Uncharacterized protein</fullName>
    </submittedName>
</protein>
<name>A0A392RJV7_9FABA</name>
<evidence type="ECO:0000313" key="2">
    <source>
        <dbReference type="EMBL" id="MCI36878.1"/>
    </source>
</evidence>
<accession>A0A392RJV7</accession>
<comment type="caution">
    <text evidence="2">The sequence shown here is derived from an EMBL/GenBank/DDBJ whole genome shotgun (WGS) entry which is preliminary data.</text>
</comment>